<accession>A0A8J4ATJ1</accession>
<organism evidence="2 3">
    <name type="scientific">Volvox africanus</name>
    <dbReference type="NCBI Taxonomy" id="51714"/>
    <lineage>
        <taxon>Eukaryota</taxon>
        <taxon>Viridiplantae</taxon>
        <taxon>Chlorophyta</taxon>
        <taxon>core chlorophytes</taxon>
        <taxon>Chlorophyceae</taxon>
        <taxon>CS clade</taxon>
        <taxon>Chlamydomonadales</taxon>
        <taxon>Volvocaceae</taxon>
        <taxon>Volvox</taxon>
    </lineage>
</organism>
<feature type="region of interest" description="Disordered" evidence="1">
    <location>
        <begin position="808"/>
        <end position="860"/>
    </location>
</feature>
<evidence type="ECO:0000313" key="3">
    <source>
        <dbReference type="Proteomes" id="UP000747399"/>
    </source>
</evidence>
<feature type="compositionally biased region" description="Low complexity" evidence="1">
    <location>
        <begin position="704"/>
        <end position="723"/>
    </location>
</feature>
<protein>
    <submittedName>
        <fullName evidence="2">Uncharacterized protein</fullName>
    </submittedName>
</protein>
<evidence type="ECO:0000313" key="2">
    <source>
        <dbReference type="EMBL" id="GIL45900.1"/>
    </source>
</evidence>
<dbReference type="Proteomes" id="UP000747399">
    <property type="component" value="Unassembled WGS sequence"/>
</dbReference>
<feature type="compositionally biased region" description="Low complexity" evidence="1">
    <location>
        <begin position="679"/>
        <end position="697"/>
    </location>
</feature>
<feature type="region of interest" description="Disordered" evidence="1">
    <location>
        <begin position="677"/>
        <end position="790"/>
    </location>
</feature>
<dbReference type="EMBL" id="BNCO01000003">
    <property type="protein sequence ID" value="GIL45900.1"/>
    <property type="molecule type" value="Genomic_DNA"/>
</dbReference>
<sequence>TLASNIIYSIFSGAESSSRPSAAISVDNGAIFRWQANALFSGPLKAPCRHKHLGILVPQERPARLADPEFGRCPSARRWGQICCAQLYSMAAAPTNLLLAQNFTAADLNNLGRANSPALAGGPPPGSAAQNGLQFQSREEAQMFLQAAGRAQPNGANTAGGMTLTRDAVAALQHAAQVAAVNQAKMVPHGNGTGVNGTVRQQMPVVPQLGQGQNPALANLHTQAQLQAAMNAQRAAQAAAVQQSNGLSAYLVQNQLAQAQAANNAAQVNAFGLQNGLQNNPIAAAAAAAAAVAATTQAAQARAAAVGNANLLQLQQAAQAAGLQRPQAMAWAQNQALQNAAIAQHNLAQQNLANAQNNPALLAAALHAQQARAALQVQQLAAQQQAVAAAAARPLAPTQPVAAAQQLQALRQLHALRNAAPNALAAAATAKPTEAQLQALRSALARSAAGRAALNAANANALNAGTPRGAGVSPVANGTAAAPAINLQQAINFQLLLQQQRNAVQVQQAQAAAANLAANIQNSAAAAAMLQQAAANAVANGQRPVLPGNTAAALAGLSGANAGVLNDAMLQNLQKMQLAKAMQESAAAAAAVSGLSMSAAEKVTTQGGDAAAAAAASNSSKEQRRLALACVALQLARGGMTVEQAINSGIMGGMSVTDVRFIVECYNAERQRMQSEGIHGAPTTGTGAAGGAQQQHGAPPPGGVPQHGVPNGMPGGPAATPAGTAGGLHGLPGHMPGPLDLGLHGTALAGMGGPPPGMVGHHGMSPNGMPSQSTLPFAHSPSAPASPAVGDPKDAVVLAAAAAAAAGTSRLGPNPIPGHSSAPVSPPRTASQGSPTNNRSRITGAGSDVDGLAHETRSEGGASAELAADAAAAVAALAKESFDAFSYGFFGATEGPGMGELLGELETGGLGEGELEPGVVASLEVEGEGESGGLGLGGASPLLRELDPDQAAWLRAAASANQAMWAGEGAEDGPMSNDEIAARLANLDLGSGFF</sequence>
<proteinExistence type="predicted"/>
<keyword evidence="3" id="KW-1185">Reference proteome</keyword>
<reference evidence="2" key="1">
    <citation type="journal article" date="2021" name="Proc. Natl. Acad. Sci. U.S.A.">
        <title>Three genomes in the algal genus Volvox reveal the fate of a haploid sex-determining region after a transition to homothallism.</title>
        <authorList>
            <person name="Yamamoto K."/>
            <person name="Hamaji T."/>
            <person name="Kawai-Toyooka H."/>
            <person name="Matsuzaki R."/>
            <person name="Takahashi F."/>
            <person name="Nishimura Y."/>
            <person name="Kawachi M."/>
            <person name="Noguchi H."/>
            <person name="Minakuchi Y."/>
            <person name="Umen J.G."/>
            <person name="Toyoda A."/>
            <person name="Nozaki H."/>
        </authorList>
    </citation>
    <scope>NUCLEOTIDE SEQUENCE</scope>
    <source>
        <strain evidence="2">NIES-3780</strain>
    </source>
</reference>
<gene>
    <name evidence="2" type="ORF">Vafri_3022</name>
</gene>
<name>A0A8J4ATJ1_9CHLO</name>
<feature type="non-terminal residue" evidence="2">
    <location>
        <position position="1"/>
    </location>
</feature>
<feature type="compositionally biased region" description="Polar residues" evidence="1">
    <location>
        <begin position="828"/>
        <end position="841"/>
    </location>
</feature>
<feature type="compositionally biased region" description="Low complexity" evidence="1">
    <location>
        <begin position="731"/>
        <end position="745"/>
    </location>
</feature>
<comment type="caution">
    <text evidence="2">The sequence shown here is derived from an EMBL/GenBank/DDBJ whole genome shotgun (WGS) entry which is preliminary data.</text>
</comment>
<dbReference type="AlphaFoldDB" id="A0A8J4ATJ1"/>
<evidence type="ECO:0000256" key="1">
    <source>
        <dbReference type="SAM" id="MobiDB-lite"/>
    </source>
</evidence>